<feature type="region of interest" description="Disordered" evidence="3">
    <location>
        <begin position="91"/>
        <end position="122"/>
    </location>
</feature>
<dbReference type="InterPro" id="IPR036529">
    <property type="entry name" value="KIX_dom_sf"/>
</dbReference>
<gene>
    <name evidence="5" type="ORF">RJ641_007227</name>
</gene>
<dbReference type="GO" id="GO:0003713">
    <property type="term" value="F:transcription coactivator activity"/>
    <property type="evidence" value="ECO:0007669"/>
    <property type="project" value="InterPro"/>
</dbReference>
<sequence>MDDHGLGDNNNNGRPAPKVEQPDGNWRFQLRPDTRQRIVERILDTLKKHLPFSHGGFNELQKIAVKFEEKIYTDSRSQSDYLRKISMKMMSMEKQSQTPTANSSKAVPNKGPQDPASDCMQSQLHDERQSFALPLGRNQMQPSQQLLPPNIVNNSSSAGVQNSVSLPASIPPVTSNPNLISSTTSQDSNLQNIAGASENTLGSSMGQGMSSNMHAKSQRKLPGMQHSQQAVPQHQQQQQQSQMYQQQSQHQLLKKFQQVNIPSSVLQSHMQQQKQEQEQEQKHQQQNLLQSTQLQNSQQPIMQTSSILKPTTVQSSSISSPKENPQTAYQQSMQSMIQRHPQSVNRQQQWQPPQTTSYQQQTAMQQQPILATEQQQQLTGLQPNPTSMQQNQSLGQQSGVPDVQMQHQQQRLPNPHNNLASLQQQQLLSQKNNLSNMHQKQLGSKSNISGLQLQQEVLGTQSNNSIQANQHSVRKLQSKVPVPQQSQPSASTLMQSQGQQPQPQPLQQDLQSQMQSQPRQLQQQITNSLRQDMQQRIQTSGSLLQQQKVIDQQNELLQQQIALPEASSTSLDSTSQTGSSCVNWLEDTYQKIQAMKEMYLPELSEVRQKIAVRLQQHESLPQPPKMDQIERLKFFKGITERMILFLQLPKNSIEPGHREKLDCFEKQINHFLNSANRRRKPTSAFLQQGQQIHQSHVQTVRQPQQPQSQTSQVLSHENQMNPRLQVNKATDARCDSLSTMSAASAPQHTMMNSLQPTTLDSGKGGSLSSLQQNLASDSPQARVNTIISQSAGNMLQSNVNQLQANSGLLQQQHLKHQQERQLTQSQQLKQLQQCQMQQQMMQQKQNLIQHHLPQLHQQTKQQQSSQILQMQWVHQVNEVNDMRVRQMGSKVGAFPQHHSAARITTYHQQQLKSGSLLPISSPQLHQAASPQIPQIPSPQVDRPNLLSKDGTPLQSSTSSFVVPSPLTPMAPSPALGDSEKLNTGVSSLANAGNVGHRQTTCAPAPVPCPIISTPAMSASPLLAEFSPVDENHDKASKIVSGKSSISEQPVERLMKVVKSISHEAFSSSVSDIGLLVGMFDRLAGSASGNGSRAAVGEDLVAMTNCRLQARNFVTQAGSDGTIKLSCNTSGMPFNVGSSAGSVNDSFKQLRNSDTSDMMLSATYTIKRPRIEANRALLEEIREINQRLVDTVVDISNEGFDPTAAVVAYEAGEGTTVKCSFSAVAVSPNVKSQHDSAQMSPIQPLHLLIPSNYPNCSPILLDKFSVEVSKEDKDRSVKAKSRFSRSLRSLLEPMSLGEMARTWDVCARAVISDYAEKSGGGSFSSRYGTWE</sequence>
<dbReference type="PANTHER" id="PTHR33137:SF4">
    <property type="entry name" value="MEDIATOR OF RNA POLYMERASE II TRANSCRIPTION SUBUNIT 15A-RELATED"/>
    <property type="match status" value="1"/>
</dbReference>
<feature type="compositionally biased region" description="Low complexity" evidence="3">
    <location>
        <begin position="478"/>
        <end position="524"/>
    </location>
</feature>
<feature type="region of interest" description="Disordered" evidence="3">
    <location>
        <begin position="923"/>
        <end position="982"/>
    </location>
</feature>
<feature type="compositionally biased region" description="Polar residues" evidence="3">
    <location>
        <begin position="738"/>
        <end position="758"/>
    </location>
</feature>
<dbReference type="Pfam" id="PF16987">
    <property type="entry name" value="KIX_2"/>
    <property type="match status" value="1"/>
</dbReference>
<dbReference type="GO" id="GO:0005634">
    <property type="term" value="C:nucleus"/>
    <property type="evidence" value="ECO:0007669"/>
    <property type="project" value="UniProtKB-SubCell"/>
</dbReference>
<dbReference type="Proteomes" id="UP001370490">
    <property type="component" value="Unassembled WGS sequence"/>
</dbReference>
<feature type="compositionally biased region" description="Low complexity" evidence="3">
    <location>
        <begin position="225"/>
        <end position="249"/>
    </location>
</feature>
<feature type="non-terminal residue" evidence="5">
    <location>
        <position position="1330"/>
    </location>
</feature>
<feature type="compositionally biased region" description="Low complexity" evidence="3">
    <location>
        <begin position="284"/>
        <end position="299"/>
    </location>
</feature>
<organism evidence="5 6">
    <name type="scientific">Dillenia turbinata</name>
    <dbReference type="NCBI Taxonomy" id="194707"/>
    <lineage>
        <taxon>Eukaryota</taxon>
        <taxon>Viridiplantae</taxon>
        <taxon>Streptophyta</taxon>
        <taxon>Embryophyta</taxon>
        <taxon>Tracheophyta</taxon>
        <taxon>Spermatophyta</taxon>
        <taxon>Magnoliopsida</taxon>
        <taxon>eudicotyledons</taxon>
        <taxon>Gunneridae</taxon>
        <taxon>Pentapetalae</taxon>
        <taxon>Dilleniales</taxon>
        <taxon>Dilleniaceae</taxon>
        <taxon>Dillenia</taxon>
    </lineage>
</organism>
<reference evidence="5 6" key="1">
    <citation type="submission" date="2023-12" db="EMBL/GenBank/DDBJ databases">
        <title>A high-quality genome assembly for Dillenia turbinata (Dilleniales).</title>
        <authorList>
            <person name="Chanderbali A."/>
        </authorList>
    </citation>
    <scope>NUCLEOTIDE SEQUENCE [LARGE SCALE GENOMIC DNA]</scope>
    <source>
        <strain evidence="5">LSX21</strain>
        <tissue evidence="5">Leaf</tissue>
    </source>
</reference>
<evidence type="ECO:0000256" key="1">
    <source>
        <dbReference type="ARBA" id="ARBA00004123"/>
    </source>
</evidence>
<feature type="region of interest" description="Disordered" evidence="3">
    <location>
        <begin position="1"/>
        <end position="32"/>
    </location>
</feature>
<feature type="compositionally biased region" description="Low complexity" evidence="3">
    <location>
        <begin position="766"/>
        <end position="778"/>
    </location>
</feature>
<dbReference type="Gene3D" id="1.10.246.20">
    <property type="entry name" value="Coactivator CBP, KIX domain"/>
    <property type="match status" value="1"/>
</dbReference>
<keyword evidence="6" id="KW-1185">Reference proteome</keyword>
<evidence type="ECO:0000259" key="4">
    <source>
        <dbReference type="Pfam" id="PF16987"/>
    </source>
</evidence>
<protein>
    <submittedName>
        <fullName evidence="5">Mediator complex subunit 15, KIX domain</fullName>
    </submittedName>
</protein>
<evidence type="ECO:0000256" key="3">
    <source>
        <dbReference type="SAM" id="MobiDB-lite"/>
    </source>
</evidence>
<dbReference type="EMBL" id="JBAMMX010000015">
    <property type="protein sequence ID" value="KAK6925508.1"/>
    <property type="molecule type" value="Genomic_DNA"/>
</dbReference>
<dbReference type="InterPro" id="IPR044661">
    <property type="entry name" value="MED15a/b/c-like"/>
</dbReference>
<dbReference type="InterPro" id="IPR036546">
    <property type="entry name" value="MED15_KIX"/>
</dbReference>
<feature type="compositionally biased region" description="Polar residues" evidence="3">
    <location>
        <begin position="713"/>
        <end position="723"/>
    </location>
</feature>
<feature type="compositionally biased region" description="Low complexity" evidence="3">
    <location>
        <begin position="202"/>
        <end position="213"/>
    </location>
</feature>
<feature type="compositionally biased region" description="Low complexity" evidence="3">
    <location>
        <begin position="693"/>
        <end position="712"/>
    </location>
</feature>
<dbReference type="PANTHER" id="PTHR33137">
    <property type="entry name" value="MEDIATOR OF RNA POLYMERASE II TRANSCRIPTION SUBUNIT 15A-RELATED"/>
    <property type="match status" value="1"/>
</dbReference>
<feature type="compositionally biased region" description="Low complexity" evidence="3">
    <location>
        <begin position="926"/>
        <end position="939"/>
    </location>
</feature>
<evidence type="ECO:0000313" key="6">
    <source>
        <dbReference type="Proteomes" id="UP001370490"/>
    </source>
</evidence>
<feature type="compositionally biased region" description="Low complexity" evidence="3">
    <location>
        <begin position="341"/>
        <end position="367"/>
    </location>
</feature>
<feature type="region of interest" description="Disordered" evidence="3">
    <location>
        <begin position="693"/>
        <end position="723"/>
    </location>
</feature>
<comment type="subcellular location">
    <subcellularLocation>
        <location evidence="1">Nucleus</location>
    </subcellularLocation>
</comment>
<feature type="region of interest" description="Disordered" evidence="3">
    <location>
        <begin position="198"/>
        <end position="249"/>
    </location>
</feature>
<feature type="region of interest" description="Disordered" evidence="3">
    <location>
        <begin position="266"/>
        <end position="416"/>
    </location>
</feature>
<feature type="compositionally biased region" description="Polar residues" evidence="3">
    <location>
        <begin position="300"/>
        <end position="337"/>
    </location>
</feature>
<evidence type="ECO:0000256" key="2">
    <source>
        <dbReference type="ARBA" id="ARBA00023242"/>
    </source>
</evidence>
<dbReference type="GO" id="GO:0031490">
    <property type="term" value="F:chromatin DNA binding"/>
    <property type="evidence" value="ECO:0007669"/>
    <property type="project" value="InterPro"/>
</dbReference>
<feature type="region of interest" description="Disordered" evidence="3">
    <location>
        <begin position="738"/>
        <end position="780"/>
    </location>
</feature>
<feature type="domain" description="Mediator complex subunit 15 KIX" evidence="4">
    <location>
        <begin position="24"/>
        <end position="102"/>
    </location>
</feature>
<feature type="compositionally biased region" description="Polar residues" evidence="3">
    <location>
        <begin position="368"/>
        <end position="416"/>
    </location>
</feature>
<feature type="region of interest" description="Disordered" evidence="3">
    <location>
        <begin position="468"/>
        <end position="528"/>
    </location>
</feature>
<accession>A0AAN8UYU1</accession>
<dbReference type="FunFam" id="1.10.246.20:FF:000003">
    <property type="entry name" value="Mediator of RNA polymerase II transcription subunit 15a"/>
    <property type="match status" value="1"/>
</dbReference>
<keyword evidence="2" id="KW-0539">Nucleus</keyword>
<evidence type="ECO:0000313" key="5">
    <source>
        <dbReference type="EMBL" id="KAK6925508.1"/>
    </source>
</evidence>
<comment type="caution">
    <text evidence="5">The sequence shown here is derived from an EMBL/GenBank/DDBJ whole genome shotgun (WGS) entry which is preliminary data.</text>
</comment>
<proteinExistence type="predicted"/>
<feature type="compositionally biased region" description="Polar residues" evidence="3">
    <location>
        <begin position="952"/>
        <end position="961"/>
    </location>
</feature>
<name>A0AAN8UYU1_9MAGN</name>
<dbReference type="SUPFAM" id="SSF47040">
    <property type="entry name" value="Kix domain of CBP (creb binding protein)"/>
    <property type="match status" value="1"/>
</dbReference>